<keyword evidence="1 5" id="KW-0238">DNA-binding</keyword>
<dbReference type="PANTHER" id="PTHR43214">
    <property type="entry name" value="TWO-COMPONENT RESPONSE REGULATOR"/>
    <property type="match status" value="1"/>
</dbReference>
<dbReference type="SUPFAM" id="SSF46894">
    <property type="entry name" value="C-terminal effector domain of the bipartite response regulators"/>
    <property type="match status" value="1"/>
</dbReference>
<evidence type="ECO:0000259" key="3">
    <source>
        <dbReference type="PROSITE" id="PS50043"/>
    </source>
</evidence>
<dbReference type="InterPro" id="IPR039420">
    <property type="entry name" value="WalR-like"/>
</dbReference>
<proteinExistence type="predicted"/>
<evidence type="ECO:0000256" key="2">
    <source>
        <dbReference type="PROSITE-ProRule" id="PRU00169"/>
    </source>
</evidence>
<dbReference type="GO" id="GO:0003677">
    <property type="term" value="F:DNA binding"/>
    <property type="evidence" value="ECO:0007669"/>
    <property type="project" value="UniProtKB-KW"/>
</dbReference>
<dbReference type="PRINTS" id="PR00038">
    <property type="entry name" value="HTHLUXR"/>
</dbReference>
<keyword evidence="2" id="KW-0597">Phosphoprotein</keyword>
<dbReference type="GO" id="GO:0006355">
    <property type="term" value="P:regulation of DNA-templated transcription"/>
    <property type="evidence" value="ECO:0007669"/>
    <property type="project" value="InterPro"/>
</dbReference>
<feature type="domain" description="Response regulatory" evidence="4">
    <location>
        <begin position="6"/>
        <end position="123"/>
    </location>
</feature>
<dbReference type="InterPro" id="IPR011006">
    <property type="entry name" value="CheY-like_superfamily"/>
</dbReference>
<dbReference type="GO" id="GO:0000160">
    <property type="term" value="P:phosphorelay signal transduction system"/>
    <property type="evidence" value="ECO:0007669"/>
    <property type="project" value="InterPro"/>
</dbReference>
<comment type="caution">
    <text evidence="5">The sequence shown here is derived from an EMBL/GenBank/DDBJ whole genome shotgun (WGS) entry which is preliminary data.</text>
</comment>
<dbReference type="SUPFAM" id="SSF52172">
    <property type="entry name" value="CheY-like"/>
    <property type="match status" value="1"/>
</dbReference>
<evidence type="ECO:0000256" key="1">
    <source>
        <dbReference type="ARBA" id="ARBA00023125"/>
    </source>
</evidence>
<dbReference type="PROSITE" id="PS00622">
    <property type="entry name" value="HTH_LUXR_1"/>
    <property type="match status" value="1"/>
</dbReference>
<dbReference type="OrthoDB" id="9814495at2"/>
<dbReference type="Gene3D" id="3.40.50.2300">
    <property type="match status" value="1"/>
</dbReference>
<sequence length="258" mass="27711">MSDTINVALVGRNSIVREGLCRILADYGFTIRASVESSAALKGLADAQGGTDNCLVVVDIGTDGSVDGIVGTIHETFAGGRVVLLADQFDFETMLCAFRQGASGYIVKEISCEPLIMSLQLAATGEKVMPSQLADQLPTHVPAATTETAQKTIENAQLSDRETEILRCLIMGCPNKIISRQLDISEATVKVHVKAILRKIRVHNRTQAAIWAVNRGLEGITLGRQQLTRTDAEPPQLPDLTPQMFAHEALAPLSLAAH</sequence>
<evidence type="ECO:0000313" key="6">
    <source>
        <dbReference type="Proteomes" id="UP000241167"/>
    </source>
</evidence>
<protein>
    <submittedName>
        <fullName evidence="5">DNA-binding response regulator</fullName>
    </submittedName>
</protein>
<dbReference type="PROSITE" id="PS50110">
    <property type="entry name" value="RESPONSE_REGULATORY"/>
    <property type="match status" value="1"/>
</dbReference>
<dbReference type="InterPro" id="IPR001789">
    <property type="entry name" value="Sig_transdc_resp-reg_receiver"/>
</dbReference>
<dbReference type="RefSeq" id="WP_106516066.1">
    <property type="nucleotide sequence ID" value="NZ_PXYI01000014.1"/>
</dbReference>
<dbReference type="SMART" id="SM00421">
    <property type="entry name" value="HTH_LUXR"/>
    <property type="match status" value="1"/>
</dbReference>
<evidence type="ECO:0000259" key="4">
    <source>
        <dbReference type="PROSITE" id="PS50110"/>
    </source>
</evidence>
<accession>A0A2P7QEJ3</accession>
<dbReference type="PANTHER" id="PTHR43214:SF42">
    <property type="entry name" value="TRANSCRIPTIONAL REGULATORY PROTEIN DESR"/>
    <property type="match status" value="1"/>
</dbReference>
<dbReference type="AlphaFoldDB" id="A0A2P7QEJ3"/>
<reference evidence="5 6" key="1">
    <citation type="submission" date="2018-03" db="EMBL/GenBank/DDBJ databases">
        <title>The draft genome of Sphingosinicella sp. GL-C-18.</title>
        <authorList>
            <person name="Liu L."/>
            <person name="Li L."/>
            <person name="Liang L."/>
            <person name="Zhang X."/>
            <person name="Wang T."/>
        </authorList>
    </citation>
    <scope>NUCLEOTIDE SEQUENCE [LARGE SCALE GENOMIC DNA]</scope>
    <source>
        <strain evidence="5 6">GL-C-18</strain>
    </source>
</reference>
<dbReference type="CDD" id="cd06170">
    <property type="entry name" value="LuxR_C_like"/>
    <property type="match status" value="1"/>
</dbReference>
<feature type="domain" description="HTH luxR-type" evidence="3">
    <location>
        <begin position="151"/>
        <end position="216"/>
    </location>
</feature>
<dbReference type="Proteomes" id="UP000241167">
    <property type="component" value="Unassembled WGS sequence"/>
</dbReference>
<organism evidence="5 6">
    <name type="scientific">Allosphingosinicella deserti</name>
    <dbReference type="NCBI Taxonomy" id="2116704"/>
    <lineage>
        <taxon>Bacteria</taxon>
        <taxon>Pseudomonadati</taxon>
        <taxon>Pseudomonadota</taxon>
        <taxon>Alphaproteobacteria</taxon>
        <taxon>Sphingomonadales</taxon>
        <taxon>Sphingomonadaceae</taxon>
        <taxon>Allosphingosinicella</taxon>
    </lineage>
</organism>
<gene>
    <name evidence="5" type="ORF">C7I55_26480</name>
</gene>
<dbReference type="EMBL" id="PXYI01000014">
    <property type="protein sequence ID" value="PSJ36391.1"/>
    <property type="molecule type" value="Genomic_DNA"/>
</dbReference>
<feature type="modified residue" description="4-aspartylphosphate" evidence="2">
    <location>
        <position position="59"/>
    </location>
</feature>
<dbReference type="PROSITE" id="PS50043">
    <property type="entry name" value="HTH_LUXR_2"/>
    <property type="match status" value="1"/>
</dbReference>
<name>A0A2P7QEJ3_9SPHN</name>
<evidence type="ECO:0000313" key="5">
    <source>
        <dbReference type="EMBL" id="PSJ36391.1"/>
    </source>
</evidence>
<dbReference type="Pfam" id="PF00196">
    <property type="entry name" value="GerE"/>
    <property type="match status" value="1"/>
</dbReference>
<dbReference type="InterPro" id="IPR016032">
    <property type="entry name" value="Sig_transdc_resp-reg_C-effctor"/>
</dbReference>
<dbReference type="InterPro" id="IPR000792">
    <property type="entry name" value="Tscrpt_reg_LuxR_C"/>
</dbReference>
<keyword evidence="6" id="KW-1185">Reference proteome</keyword>